<gene>
    <name evidence="1" type="ORF">GOP47_0006479</name>
</gene>
<keyword evidence="2" id="KW-1185">Reference proteome</keyword>
<sequence>MLAAVNSTQSLWKPKSRKQVIMSIVSQICEPSVSSVFGREGVLSLFTAEYPSCFLRPMDFTSRPPHLVIEDIKSRFMMITLEELHLAMLEALMEECEVKRGIRGCKTWTDVVEPQYEIRGADGIVRAEELRLQSCNLVASNVGDGEGAYNMGKGV</sequence>
<evidence type="ECO:0000313" key="1">
    <source>
        <dbReference type="EMBL" id="KAI5078808.1"/>
    </source>
</evidence>
<comment type="caution">
    <text evidence="1">The sequence shown here is derived from an EMBL/GenBank/DDBJ whole genome shotgun (WGS) entry which is preliminary data.</text>
</comment>
<proteinExistence type="predicted"/>
<dbReference type="Proteomes" id="UP000886520">
    <property type="component" value="Chromosome 6"/>
</dbReference>
<accession>A0A9D4V362</accession>
<protein>
    <submittedName>
        <fullName evidence="1">Uncharacterized protein</fullName>
    </submittedName>
</protein>
<reference evidence="1" key="1">
    <citation type="submission" date="2021-01" db="EMBL/GenBank/DDBJ databases">
        <title>Adiantum capillus-veneris genome.</title>
        <authorList>
            <person name="Fang Y."/>
            <person name="Liao Q."/>
        </authorList>
    </citation>
    <scope>NUCLEOTIDE SEQUENCE</scope>
    <source>
        <strain evidence="1">H3</strain>
        <tissue evidence="1">Leaf</tissue>
    </source>
</reference>
<name>A0A9D4V362_ADICA</name>
<dbReference type="AlphaFoldDB" id="A0A9D4V362"/>
<organism evidence="1 2">
    <name type="scientific">Adiantum capillus-veneris</name>
    <name type="common">Maidenhair fern</name>
    <dbReference type="NCBI Taxonomy" id="13818"/>
    <lineage>
        <taxon>Eukaryota</taxon>
        <taxon>Viridiplantae</taxon>
        <taxon>Streptophyta</taxon>
        <taxon>Embryophyta</taxon>
        <taxon>Tracheophyta</taxon>
        <taxon>Polypodiopsida</taxon>
        <taxon>Polypodiidae</taxon>
        <taxon>Polypodiales</taxon>
        <taxon>Pteridineae</taxon>
        <taxon>Pteridaceae</taxon>
        <taxon>Vittarioideae</taxon>
        <taxon>Adiantum</taxon>
    </lineage>
</organism>
<dbReference type="EMBL" id="JABFUD020000006">
    <property type="protein sequence ID" value="KAI5078808.1"/>
    <property type="molecule type" value="Genomic_DNA"/>
</dbReference>
<evidence type="ECO:0000313" key="2">
    <source>
        <dbReference type="Proteomes" id="UP000886520"/>
    </source>
</evidence>